<dbReference type="Pfam" id="PF05698">
    <property type="entry name" value="Trigger_C"/>
    <property type="match status" value="1"/>
</dbReference>
<comment type="catalytic activity">
    <reaction evidence="1">
        <text>[protein]-peptidylproline (omega=180) = [protein]-peptidylproline (omega=0)</text>
        <dbReference type="Rhea" id="RHEA:16237"/>
        <dbReference type="Rhea" id="RHEA-COMP:10747"/>
        <dbReference type="Rhea" id="RHEA-COMP:10748"/>
        <dbReference type="ChEBI" id="CHEBI:83833"/>
        <dbReference type="ChEBI" id="CHEBI:83834"/>
        <dbReference type="EC" id="5.2.1.8"/>
    </reaction>
</comment>
<dbReference type="GO" id="GO:0003755">
    <property type="term" value="F:peptidyl-prolyl cis-trans isomerase activity"/>
    <property type="evidence" value="ECO:0007669"/>
    <property type="project" value="UniProtKB-KW"/>
</dbReference>
<dbReference type="InterPro" id="IPR027304">
    <property type="entry name" value="Trigger_fact/SurA_dom_sf"/>
</dbReference>
<dbReference type="AlphaFoldDB" id="A0A2M7G3R2"/>
<comment type="subcellular location">
    <subcellularLocation>
        <location evidence="2">Cytoplasm</location>
    </subcellularLocation>
</comment>
<dbReference type="Gene3D" id="1.10.3120.10">
    <property type="entry name" value="Trigger factor, C-terminal domain"/>
    <property type="match status" value="1"/>
</dbReference>
<evidence type="ECO:0000256" key="8">
    <source>
        <dbReference type="ARBA" id="ARBA00023235"/>
    </source>
</evidence>
<dbReference type="Proteomes" id="UP000231019">
    <property type="component" value="Unassembled WGS sequence"/>
</dbReference>
<dbReference type="SUPFAM" id="SSF102735">
    <property type="entry name" value="Trigger factor ribosome-binding domain"/>
    <property type="match status" value="1"/>
</dbReference>
<comment type="similarity">
    <text evidence="3">Belongs to the FKBP-type PPIase family. Tig subfamily.</text>
</comment>
<dbReference type="Pfam" id="PF05697">
    <property type="entry name" value="Trigger_N"/>
    <property type="match status" value="1"/>
</dbReference>
<evidence type="ECO:0000256" key="5">
    <source>
        <dbReference type="ARBA" id="ARBA00016902"/>
    </source>
</evidence>
<dbReference type="GO" id="GO:0005737">
    <property type="term" value="C:cytoplasm"/>
    <property type="evidence" value="ECO:0007669"/>
    <property type="project" value="UniProtKB-SubCell"/>
</dbReference>
<dbReference type="GO" id="GO:0006457">
    <property type="term" value="P:protein folding"/>
    <property type="evidence" value="ECO:0007669"/>
    <property type="project" value="InterPro"/>
</dbReference>
<dbReference type="InterPro" id="IPR037041">
    <property type="entry name" value="Trigger_fac_C_sf"/>
</dbReference>
<organism evidence="12 13">
    <name type="scientific">bacterium (Candidatus Blackallbacteria) CG17_big_fil_post_rev_8_21_14_2_50_48_46</name>
    <dbReference type="NCBI Taxonomy" id="2014261"/>
    <lineage>
        <taxon>Bacteria</taxon>
        <taxon>Candidatus Blackallbacteria</taxon>
    </lineage>
</organism>
<evidence type="ECO:0000259" key="11">
    <source>
        <dbReference type="Pfam" id="PF05698"/>
    </source>
</evidence>
<dbReference type="GO" id="GO:0015031">
    <property type="term" value="P:protein transport"/>
    <property type="evidence" value="ECO:0007669"/>
    <property type="project" value="InterPro"/>
</dbReference>
<dbReference type="SUPFAM" id="SSF109998">
    <property type="entry name" value="Triger factor/SurA peptide-binding domain-like"/>
    <property type="match status" value="1"/>
</dbReference>
<dbReference type="InterPro" id="IPR005215">
    <property type="entry name" value="Trig_fac"/>
</dbReference>
<dbReference type="Gene3D" id="3.10.50.40">
    <property type="match status" value="1"/>
</dbReference>
<evidence type="ECO:0000256" key="6">
    <source>
        <dbReference type="ARBA" id="ARBA00023110"/>
    </source>
</evidence>
<dbReference type="InterPro" id="IPR046357">
    <property type="entry name" value="PPIase_dom_sf"/>
</dbReference>
<evidence type="ECO:0000256" key="9">
    <source>
        <dbReference type="ARBA" id="ARBA00029986"/>
    </source>
</evidence>
<evidence type="ECO:0000256" key="1">
    <source>
        <dbReference type="ARBA" id="ARBA00000971"/>
    </source>
</evidence>
<reference evidence="12 13" key="1">
    <citation type="submission" date="2017-09" db="EMBL/GenBank/DDBJ databases">
        <title>Depth-based differentiation of microbial function through sediment-hosted aquifers and enrichment of novel symbionts in the deep terrestrial subsurface.</title>
        <authorList>
            <person name="Probst A.J."/>
            <person name="Ladd B."/>
            <person name="Jarett J.K."/>
            <person name="Geller-Mcgrath D.E."/>
            <person name="Sieber C.M."/>
            <person name="Emerson J.B."/>
            <person name="Anantharaman K."/>
            <person name="Thomas B.C."/>
            <person name="Malmstrom R."/>
            <person name="Stieglmeier M."/>
            <person name="Klingl A."/>
            <person name="Woyke T."/>
            <person name="Ryan C.M."/>
            <person name="Banfield J.F."/>
        </authorList>
    </citation>
    <scope>NUCLEOTIDE SEQUENCE [LARGE SCALE GENOMIC DNA]</scope>
    <source>
        <strain evidence="12">CG17_big_fil_post_rev_8_21_14_2_50_48_46</strain>
    </source>
</reference>
<evidence type="ECO:0000256" key="2">
    <source>
        <dbReference type="ARBA" id="ARBA00004496"/>
    </source>
</evidence>
<evidence type="ECO:0000313" key="13">
    <source>
        <dbReference type="Proteomes" id="UP000231019"/>
    </source>
</evidence>
<gene>
    <name evidence="12" type="ORF">COW36_12155</name>
</gene>
<dbReference type="EC" id="5.2.1.8" evidence="4"/>
<keyword evidence="6" id="KW-0697">Rotamase</keyword>
<feature type="domain" description="Trigger factor ribosome-binding bacterial" evidence="10">
    <location>
        <begin position="44"/>
        <end position="124"/>
    </location>
</feature>
<evidence type="ECO:0000256" key="7">
    <source>
        <dbReference type="ARBA" id="ARBA00023186"/>
    </source>
</evidence>
<keyword evidence="7" id="KW-0143">Chaperone</keyword>
<evidence type="ECO:0000256" key="4">
    <source>
        <dbReference type="ARBA" id="ARBA00013194"/>
    </source>
</evidence>
<dbReference type="InterPro" id="IPR008881">
    <property type="entry name" value="Trigger_fac_ribosome-bd_bac"/>
</dbReference>
<evidence type="ECO:0000256" key="3">
    <source>
        <dbReference type="ARBA" id="ARBA00005464"/>
    </source>
</evidence>
<evidence type="ECO:0000313" key="12">
    <source>
        <dbReference type="EMBL" id="PIW16512.1"/>
    </source>
</evidence>
<sequence length="423" mass="48501">MKYAVKEKSNAWIDVSFQLSNAELAMKQRQIETRLPQKPSPDELNKLVRQTSMRDAVQAYLKKESLTTWGLPRYKVVQEATESGLNFISRLSLLPEIKLPNYENLQLEVNPVPMPTEEGMQAELFQLKYLVSNPVEVTRGIQWGDIVELGFSAFDSENQPIPLSTRERQSMIINGALFYPEFLEQILGLKAGEKFEFQFKAPADYFHPPAQNQAVTYRGMVYQVMEPQHVQSDQEFLERVGEFENMDALYAQIAEDVLIHNQNAWQKELRQAVVQLLNQNTEVTFSEELLQSELRSEWERLERDPLIALGYAETILEQSWLAWQSLPPLKEQTKNKLKNSLILYQIVKEQNLTVDPSEVIALMMATADTFGGDSPEALFMELKRSKKLDSLVAQFESEKAVDYLMGRLTVICQGEVLISPQAE</sequence>
<dbReference type="InterPro" id="IPR036611">
    <property type="entry name" value="Trigger_fac_ribosome-bd_sf"/>
</dbReference>
<evidence type="ECO:0000259" key="10">
    <source>
        <dbReference type="Pfam" id="PF05697"/>
    </source>
</evidence>
<dbReference type="SUPFAM" id="SSF54534">
    <property type="entry name" value="FKBP-like"/>
    <property type="match status" value="1"/>
</dbReference>
<comment type="caution">
    <text evidence="12">The sequence shown here is derived from an EMBL/GenBank/DDBJ whole genome shotgun (WGS) entry which is preliminary data.</text>
</comment>
<accession>A0A2M7G3R2</accession>
<protein>
    <recommendedName>
        <fullName evidence="5">Trigger factor</fullName>
        <ecNumber evidence="4">5.2.1.8</ecNumber>
    </recommendedName>
    <alternativeName>
        <fullName evidence="9">PPIase</fullName>
    </alternativeName>
</protein>
<dbReference type="InterPro" id="IPR008880">
    <property type="entry name" value="Trigger_fac_C"/>
</dbReference>
<proteinExistence type="inferred from homology"/>
<name>A0A2M7G3R2_9BACT</name>
<keyword evidence="8" id="KW-0413">Isomerase</keyword>
<feature type="domain" description="Trigger factor C-terminal" evidence="11">
    <location>
        <begin position="246"/>
        <end position="405"/>
    </location>
</feature>
<dbReference type="PIRSF" id="PIRSF003095">
    <property type="entry name" value="Trigger_factor"/>
    <property type="match status" value="1"/>
</dbReference>
<dbReference type="EMBL" id="PFFQ01000037">
    <property type="protein sequence ID" value="PIW16512.1"/>
    <property type="molecule type" value="Genomic_DNA"/>
</dbReference>